<reference evidence="19" key="1">
    <citation type="journal article" date="2019" name="Int. J. Syst. Evol. Microbiol.">
        <title>The Global Catalogue of Microorganisms (GCM) 10K type strain sequencing project: providing services to taxonomists for standard genome sequencing and annotation.</title>
        <authorList>
            <consortium name="The Broad Institute Genomics Platform"/>
            <consortium name="The Broad Institute Genome Sequencing Center for Infectious Disease"/>
            <person name="Wu L."/>
            <person name="Ma J."/>
        </authorList>
    </citation>
    <scope>NUCLEOTIDE SEQUENCE [LARGE SCALE GENOMIC DNA]</scope>
    <source>
        <strain evidence="19">JCM 17137</strain>
    </source>
</reference>
<evidence type="ECO:0000256" key="6">
    <source>
        <dbReference type="ARBA" id="ARBA00005159"/>
    </source>
</evidence>
<dbReference type="PANTHER" id="PTHR34848:SF1">
    <property type="entry name" value="BIFUNCTIONAL ADENOSYLCOBALAMIN BIOSYNTHESIS PROTEIN COBU"/>
    <property type="match status" value="1"/>
</dbReference>
<comment type="pathway">
    <text evidence="6">Cofactor biosynthesis; adenosylcobalamin biosynthesis; adenosylcobalamin from cob(II)yrinate a,c-diamide: step 5/7.</text>
</comment>
<protein>
    <recommendedName>
        <fullName evidence="16">Adenosylcobinamide kinase</fullName>
        <ecNumber evidence="8">2.7.1.156</ecNumber>
        <ecNumber evidence="9">2.7.7.62</ecNumber>
    </recommendedName>
    <alternativeName>
        <fullName evidence="17">Adenosylcobinamide-phosphate guanylyltransferase</fullName>
    </alternativeName>
</protein>
<evidence type="ECO:0000256" key="7">
    <source>
        <dbReference type="ARBA" id="ARBA00007490"/>
    </source>
</evidence>
<dbReference type="Gene3D" id="3.40.50.300">
    <property type="entry name" value="P-loop containing nucleotide triphosphate hydrolases"/>
    <property type="match status" value="1"/>
</dbReference>
<comment type="pathway">
    <text evidence="5">Cofactor biosynthesis; adenosylcobalamin biosynthesis; adenosylcobalamin from cob(II)yrinate a,c-diamide: step 6/7.</text>
</comment>
<evidence type="ECO:0000313" key="19">
    <source>
        <dbReference type="Proteomes" id="UP001500908"/>
    </source>
</evidence>
<sequence length="314" mass="33218">MPAPEVGVPRLSGAGYRVTALPYGTRIDAPEGGRLLYSRPDAQHHLTETVAPPEGHASAEVDLALVDVVEAPETIGALRRAGVVGMTTAVVAIGGDHRVHSPAEFARRAKLWGALAPSDGQVLSCPPSTWPPPRVRGPHRMLVTGGARSGKSAEAERRLLGEPDVTYLATGPKSDSDPAWAQRVAAHRQRRPWWWRTEETLNVVGVLDAAEGAVLFDCVGTWLAGVMGECGLWEDPPPGGAAAEVAARIEELVASWRQCTARIVAVTNEVGSGVVPATASGGMFRDLLGRLNQRLAAESEEVVLTVAGRVTRLP</sequence>
<dbReference type="SUPFAM" id="SSF52540">
    <property type="entry name" value="P-loop containing nucleoside triphosphate hydrolases"/>
    <property type="match status" value="1"/>
</dbReference>
<comment type="catalytic activity">
    <reaction evidence="3">
        <text>adenosylcob(III)inamide + GTP = adenosylcob(III)inamide phosphate + GDP + H(+)</text>
        <dbReference type="Rhea" id="RHEA:15765"/>
        <dbReference type="ChEBI" id="CHEBI:2480"/>
        <dbReference type="ChEBI" id="CHEBI:15378"/>
        <dbReference type="ChEBI" id="CHEBI:37565"/>
        <dbReference type="ChEBI" id="CHEBI:58189"/>
        <dbReference type="ChEBI" id="CHEBI:58502"/>
        <dbReference type="EC" id="2.7.1.156"/>
    </reaction>
</comment>
<keyword evidence="19" id="KW-1185">Reference proteome</keyword>
<keyword evidence="12" id="KW-0547">Nucleotide-binding</keyword>
<evidence type="ECO:0000256" key="11">
    <source>
        <dbReference type="ARBA" id="ARBA00022679"/>
    </source>
</evidence>
<evidence type="ECO:0000256" key="4">
    <source>
        <dbReference type="ARBA" id="ARBA00003889"/>
    </source>
</evidence>
<dbReference type="InterPro" id="IPR003203">
    <property type="entry name" value="CobU/CobP"/>
</dbReference>
<evidence type="ECO:0000256" key="2">
    <source>
        <dbReference type="ARBA" id="ARBA00000711"/>
    </source>
</evidence>
<dbReference type="EMBL" id="BAABDD010000005">
    <property type="protein sequence ID" value="GAA3736141.1"/>
    <property type="molecule type" value="Genomic_DNA"/>
</dbReference>
<comment type="function">
    <text evidence="4">Catalyzes ATP-dependent phosphorylation of adenosylcobinamide and addition of GMP to adenosylcobinamide phosphate.</text>
</comment>
<dbReference type="CDD" id="cd00544">
    <property type="entry name" value="CobU"/>
    <property type="match status" value="1"/>
</dbReference>
<evidence type="ECO:0000256" key="17">
    <source>
        <dbReference type="ARBA" id="ARBA00030571"/>
    </source>
</evidence>
<evidence type="ECO:0000313" key="18">
    <source>
        <dbReference type="EMBL" id="GAA3736141.1"/>
    </source>
</evidence>
<keyword evidence="10" id="KW-0169">Cobalamin biosynthesis</keyword>
<keyword evidence="15" id="KW-0342">GTP-binding</keyword>
<dbReference type="Pfam" id="PF02283">
    <property type="entry name" value="CobU"/>
    <property type="match status" value="1"/>
</dbReference>
<evidence type="ECO:0000256" key="16">
    <source>
        <dbReference type="ARBA" id="ARBA00029570"/>
    </source>
</evidence>
<keyword evidence="14" id="KW-0067">ATP-binding</keyword>
<evidence type="ECO:0000256" key="13">
    <source>
        <dbReference type="ARBA" id="ARBA00022777"/>
    </source>
</evidence>
<evidence type="ECO:0000256" key="3">
    <source>
        <dbReference type="ARBA" id="ARBA00001522"/>
    </source>
</evidence>
<gene>
    <name evidence="18" type="ORF">GCM10022402_15370</name>
</gene>
<dbReference type="Proteomes" id="UP001500908">
    <property type="component" value="Unassembled WGS sequence"/>
</dbReference>
<evidence type="ECO:0000256" key="1">
    <source>
        <dbReference type="ARBA" id="ARBA00000312"/>
    </source>
</evidence>
<name>A0ABP7FC56_9ACTN</name>
<comment type="caution">
    <text evidence="18">The sequence shown here is derived from an EMBL/GenBank/DDBJ whole genome shotgun (WGS) entry which is preliminary data.</text>
</comment>
<accession>A0ABP7FC56</accession>
<proteinExistence type="inferred from homology"/>
<evidence type="ECO:0000256" key="14">
    <source>
        <dbReference type="ARBA" id="ARBA00022840"/>
    </source>
</evidence>
<evidence type="ECO:0000256" key="9">
    <source>
        <dbReference type="ARBA" id="ARBA00012523"/>
    </source>
</evidence>
<comment type="catalytic activity">
    <reaction evidence="1">
        <text>adenosylcob(III)inamide + ATP = adenosylcob(III)inamide phosphate + ADP + H(+)</text>
        <dbReference type="Rhea" id="RHEA:15769"/>
        <dbReference type="ChEBI" id="CHEBI:2480"/>
        <dbReference type="ChEBI" id="CHEBI:15378"/>
        <dbReference type="ChEBI" id="CHEBI:30616"/>
        <dbReference type="ChEBI" id="CHEBI:58502"/>
        <dbReference type="ChEBI" id="CHEBI:456216"/>
        <dbReference type="EC" id="2.7.1.156"/>
    </reaction>
</comment>
<dbReference type="EC" id="2.7.1.156" evidence="8"/>
<dbReference type="EC" id="2.7.7.62" evidence="9"/>
<keyword evidence="13" id="KW-0418">Kinase</keyword>
<comment type="similarity">
    <text evidence="7">Belongs to the CobU/CobP family.</text>
</comment>
<evidence type="ECO:0000256" key="12">
    <source>
        <dbReference type="ARBA" id="ARBA00022741"/>
    </source>
</evidence>
<dbReference type="InterPro" id="IPR027417">
    <property type="entry name" value="P-loop_NTPase"/>
</dbReference>
<evidence type="ECO:0000256" key="10">
    <source>
        <dbReference type="ARBA" id="ARBA00022573"/>
    </source>
</evidence>
<dbReference type="PANTHER" id="PTHR34848">
    <property type="match status" value="1"/>
</dbReference>
<organism evidence="18 19">
    <name type="scientific">Salinactinospora qingdaonensis</name>
    <dbReference type="NCBI Taxonomy" id="702744"/>
    <lineage>
        <taxon>Bacteria</taxon>
        <taxon>Bacillati</taxon>
        <taxon>Actinomycetota</taxon>
        <taxon>Actinomycetes</taxon>
        <taxon>Streptosporangiales</taxon>
        <taxon>Nocardiopsidaceae</taxon>
        <taxon>Salinactinospora</taxon>
    </lineage>
</organism>
<evidence type="ECO:0000256" key="15">
    <source>
        <dbReference type="ARBA" id="ARBA00023134"/>
    </source>
</evidence>
<comment type="catalytic activity">
    <reaction evidence="2">
        <text>adenosylcob(III)inamide phosphate + GTP + H(+) = adenosylcob(III)inamide-GDP + diphosphate</text>
        <dbReference type="Rhea" id="RHEA:22712"/>
        <dbReference type="ChEBI" id="CHEBI:15378"/>
        <dbReference type="ChEBI" id="CHEBI:33019"/>
        <dbReference type="ChEBI" id="CHEBI:37565"/>
        <dbReference type="ChEBI" id="CHEBI:58502"/>
        <dbReference type="ChEBI" id="CHEBI:60487"/>
        <dbReference type="EC" id="2.7.7.62"/>
    </reaction>
</comment>
<evidence type="ECO:0000256" key="5">
    <source>
        <dbReference type="ARBA" id="ARBA00004692"/>
    </source>
</evidence>
<keyword evidence="11" id="KW-0808">Transferase</keyword>
<evidence type="ECO:0000256" key="8">
    <source>
        <dbReference type="ARBA" id="ARBA00012016"/>
    </source>
</evidence>